<evidence type="ECO:0000256" key="6">
    <source>
        <dbReference type="SAM" id="MobiDB-lite"/>
    </source>
</evidence>
<keyword evidence="4" id="KW-0812">Transmembrane</keyword>
<dbReference type="PANTHER" id="PTHR11062">
    <property type="entry name" value="EXOSTOSIN HEPARAN SULFATE GLYCOSYLTRANSFERASE -RELATED"/>
    <property type="match status" value="1"/>
</dbReference>
<dbReference type="InterPro" id="IPR004263">
    <property type="entry name" value="Exostosin"/>
</dbReference>
<proteinExistence type="inferred from homology"/>
<evidence type="ECO:0000256" key="7">
    <source>
        <dbReference type="SAM" id="SignalP"/>
    </source>
</evidence>
<evidence type="ECO:0000256" key="4">
    <source>
        <dbReference type="ARBA" id="ARBA00022968"/>
    </source>
</evidence>
<feature type="region of interest" description="Disordered" evidence="6">
    <location>
        <begin position="59"/>
        <end position="90"/>
    </location>
</feature>
<accession>A0A9I9CYF7</accession>
<keyword evidence="7" id="KW-0732">Signal</keyword>
<gene>
    <name evidence="9" type="primary">103487410</name>
</gene>
<dbReference type="RefSeq" id="XP_008443936.2">
    <property type="nucleotide sequence ID" value="XM_008445714.3"/>
</dbReference>
<feature type="chain" id="PRO_5045432226" description="Exostosin GT47 domain-containing protein" evidence="7">
    <location>
        <begin position="36"/>
        <end position="480"/>
    </location>
</feature>
<evidence type="ECO:0000256" key="2">
    <source>
        <dbReference type="ARBA" id="ARBA00010271"/>
    </source>
</evidence>
<protein>
    <recommendedName>
        <fullName evidence="8">Exostosin GT47 domain-containing protein</fullName>
    </recommendedName>
</protein>
<keyword evidence="5" id="KW-0333">Golgi apparatus</keyword>
<keyword evidence="4" id="KW-0735">Signal-anchor</keyword>
<keyword evidence="3" id="KW-0808">Transferase</keyword>
<evidence type="ECO:0000256" key="5">
    <source>
        <dbReference type="ARBA" id="ARBA00023034"/>
    </source>
</evidence>
<evidence type="ECO:0000259" key="8">
    <source>
        <dbReference type="Pfam" id="PF03016"/>
    </source>
</evidence>
<name>A0A9I9CYF7_CUCME</name>
<evidence type="ECO:0000256" key="1">
    <source>
        <dbReference type="ARBA" id="ARBA00004323"/>
    </source>
</evidence>
<dbReference type="eggNOG" id="KOG1021">
    <property type="taxonomic scope" value="Eukaryota"/>
</dbReference>
<evidence type="ECO:0000313" key="9">
    <source>
        <dbReference type="EnsemblPlants" id="MELO3C010302.2.1"/>
    </source>
</evidence>
<evidence type="ECO:0000256" key="3">
    <source>
        <dbReference type="ARBA" id="ARBA00022676"/>
    </source>
</evidence>
<dbReference type="InterPro" id="IPR040911">
    <property type="entry name" value="Exostosin_GT47"/>
</dbReference>
<feature type="domain" description="Exostosin GT47" evidence="8">
    <location>
        <begin position="147"/>
        <end position="430"/>
    </location>
</feature>
<dbReference type="Pfam" id="PF03016">
    <property type="entry name" value="Exostosin_GT47"/>
    <property type="match status" value="1"/>
</dbReference>
<dbReference type="PANTHER" id="PTHR11062:SF360">
    <property type="entry name" value="EXOSTOSIN GT47 DOMAIN-CONTAINING PROTEIN"/>
    <property type="match status" value="1"/>
</dbReference>
<feature type="signal peptide" evidence="7">
    <location>
        <begin position="1"/>
        <end position="35"/>
    </location>
</feature>
<dbReference type="EnsemblPlants" id="MELO3C010302.2.1">
    <property type="protein sequence ID" value="MELO3C010302.2.1"/>
    <property type="gene ID" value="MELO3C010302.2"/>
</dbReference>
<sequence>MASSFEFLHKLSFFLLLPFFLLLLLLLCFFPPNEQINPFSSILSKNLFLFHSFKQPQQPFSPPQSTLQFPPATAPSAIIPPSPPQDYSSTRKKKSEMIEEGLAEARAAIRQAIVTRNYTSEKEESFIPRGRVYRNAYAFHQSHIEMKKRLKIWTYKEGEQPLVHDGPMKHIYSIEGHFIDEMDSGKSPFSAHDPEEAHVFFLPISIVYIVDYIYKPITTYARDRLVRIFTDYVRVVANKYPYWNRTRGADHFMVSCHDWAPEVTKEDPNLFKYFIRVLCNANTSEGFNPMRDASLPEINLPPTFHLNLPRSGQPPQNRSILAFFAGGAHGFIRHVLMQHWKDKDDEIQVHEYLPPAKNYTELIDRSKFCLCPSGYEVASPRLVEAIHGGCVPVIISDYYSLPFDDVLDWSKFSMRIPSERIPEIKKILRGVSMKKYLKLQRGVMKVQRHFEIHRPAKAFDMFHMVLHSVWLRRLNVKLTH</sequence>
<keyword evidence="3" id="KW-0328">Glycosyltransferase</keyword>
<reference evidence="9" key="1">
    <citation type="submission" date="2023-03" db="UniProtKB">
        <authorList>
            <consortium name="EnsemblPlants"/>
        </authorList>
    </citation>
    <scope>IDENTIFICATION</scope>
</reference>
<organism evidence="9">
    <name type="scientific">Cucumis melo</name>
    <name type="common">Muskmelon</name>
    <dbReference type="NCBI Taxonomy" id="3656"/>
    <lineage>
        <taxon>Eukaryota</taxon>
        <taxon>Viridiplantae</taxon>
        <taxon>Streptophyta</taxon>
        <taxon>Embryophyta</taxon>
        <taxon>Tracheophyta</taxon>
        <taxon>Spermatophyta</taxon>
        <taxon>Magnoliopsida</taxon>
        <taxon>eudicotyledons</taxon>
        <taxon>Gunneridae</taxon>
        <taxon>Pentapetalae</taxon>
        <taxon>rosids</taxon>
        <taxon>fabids</taxon>
        <taxon>Cucurbitales</taxon>
        <taxon>Cucurbitaceae</taxon>
        <taxon>Benincaseae</taxon>
        <taxon>Cucumis</taxon>
    </lineage>
</organism>
<feature type="compositionally biased region" description="Low complexity" evidence="6">
    <location>
        <begin position="59"/>
        <end position="77"/>
    </location>
</feature>
<comment type="similarity">
    <text evidence="2">Belongs to the glycosyltransferase 47 family.</text>
</comment>
<comment type="subcellular location">
    <subcellularLocation>
        <location evidence="1">Golgi apparatus membrane</location>
        <topology evidence="1">Single-pass type II membrane protein</topology>
    </subcellularLocation>
</comment>